<organism evidence="1 2">
    <name type="scientific">Lentinula aff. lateritia</name>
    <dbReference type="NCBI Taxonomy" id="2804960"/>
    <lineage>
        <taxon>Eukaryota</taxon>
        <taxon>Fungi</taxon>
        <taxon>Dikarya</taxon>
        <taxon>Basidiomycota</taxon>
        <taxon>Agaricomycotina</taxon>
        <taxon>Agaricomycetes</taxon>
        <taxon>Agaricomycetidae</taxon>
        <taxon>Agaricales</taxon>
        <taxon>Marasmiineae</taxon>
        <taxon>Omphalotaceae</taxon>
        <taxon>Lentinula</taxon>
    </lineage>
</organism>
<dbReference type="Proteomes" id="UP001163835">
    <property type="component" value="Unassembled WGS sequence"/>
</dbReference>
<feature type="non-terminal residue" evidence="1">
    <location>
        <position position="126"/>
    </location>
</feature>
<accession>A0ACC1TZE3</accession>
<comment type="caution">
    <text evidence="1">The sequence shown here is derived from an EMBL/GenBank/DDBJ whole genome shotgun (WGS) entry which is preliminary data.</text>
</comment>
<evidence type="ECO:0000313" key="2">
    <source>
        <dbReference type="Proteomes" id="UP001163835"/>
    </source>
</evidence>
<evidence type="ECO:0000313" key="1">
    <source>
        <dbReference type="EMBL" id="KAJ3809865.1"/>
    </source>
</evidence>
<keyword evidence="2" id="KW-1185">Reference proteome</keyword>
<protein>
    <submittedName>
        <fullName evidence="1">Uncharacterized protein</fullName>
    </submittedName>
</protein>
<reference evidence="1" key="1">
    <citation type="submission" date="2022-09" db="EMBL/GenBank/DDBJ databases">
        <title>A Global Phylogenomic Analysis of the Shiitake Genus Lentinula.</title>
        <authorList>
            <consortium name="DOE Joint Genome Institute"/>
            <person name="Sierra-Patev S."/>
            <person name="Min B."/>
            <person name="Naranjo-Ortiz M."/>
            <person name="Looney B."/>
            <person name="Konkel Z."/>
            <person name="Slot J.C."/>
            <person name="Sakamoto Y."/>
            <person name="Steenwyk J.L."/>
            <person name="Rokas A."/>
            <person name="Carro J."/>
            <person name="Camarero S."/>
            <person name="Ferreira P."/>
            <person name="Molpeceres G."/>
            <person name="Ruiz-Duenas F.J."/>
            <person name="Serrano A."/>
            <person name="Henrissat B."/>
            <person name="Drula E."/>
            <person name="Hughes K.W."/>
            <person name="Mata J.L."/>
            <person name="Ishikawa N.K."/>
            <person name="Vargas-Isla R."/>
            <person name="Ushijima S."/>
            <person name="Smith C.A."/>
            <person name="Ahrendt S."/>
            <person name="Andreopoulos W."/>
            <person name="He G."/>
            <person name="Labutti K."/>
            <person name="Lipzen A."/>
            <person name="Ng V."/>
            <person name="Riley R."/>
            <person name="Sandor L."/>
            <person name="Barry K."/>
            <person name="Martinez A.T."/>
            <person name="Xiao Y."/>
            <person name="Gibbons J.G."/>
            <person name="Terashima K."/>
            <person name="Grigoriev I.V."/>
            <person name="Hibbett D.S."/>
        </authorList>
    </citation>
    <scope>NUCLEOTIDE SEQUENCE</scope>
    <source>
        <strain evidence="1">TMI1499</strain>
    </source>
</reference>
<feature type="non-terminal residue" evidence="1">
    <location>
        <position position="1"/>
    </location>
</feature>
<gene>
    <name evidence="1" type="ORF">F5876DRAFT_28911</name>
</gene>
<dbReference type="EMBL" id="MU795132">
    <property type="protein sequence ID" value="KAJ3809865.1"/>
    <property type="molecule type" value="Genomic_DNA"/>
</dbReference>
<name>A0ACC1TZE3_9AGAR</name>
<sequence length="126" mass="13527">TSNAPKVGRKRRLSSTERDLGEDKEEQSRSKKHRGDTSQTSLESSTVATSVGEETGNTSQVDLEGVKEVTQGVQEVDLEDKQTAEHKSVPLPEEIFGELDDTSSTASTPPAHTVDENAADASKQTS</sequence>
<proteinExistence type="predicted"/>